<organism evidence="1 2">
    <name type="scientific">Diphasiastrum complanatum</name>
    <name type="common">Issler's clubmoss</name>
    <name type="synonym">Lycopodium complanatum</name>
    <dbReference type="NCBI Taxonomy" id="34168"/>
    <lineage>
        <taxon>Eukaryota</taxon>
        <taxon>Viridiplantae</taxon>
        <taxon>Streptophyta</taxon>
        <taxon>Embryophyta</taxon>
        <taxon>Tracheophyta</taxon>
        <taxon>Lycopodiopsida</taxon>
        <taxon>Lycopodiales</taxon>
        <taxon>Lycopodiaceae</taxon>
        <taxon>Lycopodioideae</taxon>
        <taxon>Diphasiastrum</taxon>
    </lineage>
</organism>
<gene>
    <name evidence="1" type="ORF">O6H91_18G058600</name>
</gene>
<dbReference type="EMBL" id="CM055109">
    <property type="protein sequence ID" value="KAJ7523697.1"/>
    <property type="molecule type" value="Genomic_DNA"/>
</dbReference>
<comment type="caution">
    <text evidence="1">The sequence shown here is derived from an EMBL/GenBank/DDBJ whole genome shotgun (WGS) entry which is preliminary data.</text>
</comment>
<sequence length="274" mass="29745">MEVIPQCRPDPFSKRRREPDMIVDELSHSASLSCKRHCGEMLAPGDLVNILEIDDLQNGNSNDDYLDTATQEELVCGVMRSLEEEIGASDCSASSKYSLEECMPSALEESWCCLPSEDCSLVGESSFVCISSPKSLNEVDEARCSDYGPVNTGFLDAQCSDYGCVDIDFLLQASDDQLGLSQSPCHAVEDYDESGSVLGSTCPEESVAVDLESWQSENVWSLENALEFPCVDECADQDWLKRAVATLEILMVPSSTQSSVQESSLAVLEAGVGS</sequence>
<reference evidence="2" key="1">
    <citation type="journal article" date="2024" name="Proc. Natl. Acad. Sci. U.S.A.">
        <title>Extraordinary preservation of gene collinearity over three hundred million years revealed in homosporous lycophytes.</title>
        <authorList>
            <person name="Li C."/>
            <person name="Wickell D."/>
            <person name="Kuo L.Y."/>
            <person name="Chen X."/>
            <person name="Nie B."/>
            <person name="Liao X."/>
            <person name="Peng D."/>
            <person name="Ji J."/>
            <person name="Jenkins J."/>
            <person name="Williams M."/>
            <person name="Shu S."/>
            <person name="Plott C."/>
            <person name="Barry K."/>
            <person name="Rajasekar S."/>
            <person name="Grimwood J."/>
            <person name="Han X."/>
            <person name="Sun S."/>
            <person name="Hou Z."/>
            <person name="He W."/>
            <person name="Dai G."/>
            <person name="Sun C."/>
            <person name="Schmutz J."/>
            <person name="Leebens-Mack J.H."/>
            <person name="Li F.W."/>
            <person name="Wang L."/>
        </authorList>
    </citation>
    <scope>NUCLEOTIDE SEQUENCE [LARGE SCALE GENOMIC DNA]</scope>
    <source>
        <strain evidence="2">cv. PW_Plant_1</strain>
    </source>
</reference>
<dbReference type="Proteomes" id="UP001162992">
    <property type="component" value="Chromosome 18"/>
</dbReference>
<name>A0ACC2B2S7_DIPCM</name>
<accession>A0ACC2B2S7</accession>
<proteinExistence type="predicted"/>
<keyword evidence="2" id="KW-1185">Reference proteome</keyword>
<evidence type="ECO:0000313" key="1">
    <source>
        <dbReference type="EMBL" id="KAJ7523697.1"/>
    </source>
</evidence>
<evidence type="ECO:0000313" key="2">
    <source>
        <dbReference type="Proteomes" id="UP001162992"/>
    </source>
</evidence>
<protein>
    <submittedName>
        <fullName evidence="1">Uncharacterized protein</fullName>
    </submittedName>
</protein>